<dbReference type="PROSITE" id="PS50090">
    <property type="entry name" value="MYB_LIKE"/>
    <property type="match status" value="3"/>
</dbReference>
<dbReference type="InterPro" id="IPR001005">
    <property type="entry name" value="SANT/Myb"/>
</dbReference>
<evidence type="ECO:0000313" key="3">
    <source>
        <dbReference type="EMBL" id="KAG0330391.1"/>
    </source>
</evidence>
<organism evidence="3 4">
    <name type="scientific">Dissophora globulifera</name>
    <dbReference type="NCBI Taxonomy" id="979702"/>
    <lineage>
        <taxon>Eukaryota</taxon>
        <taxon>Fungi</taxon>
        <taxon>Fungi incertae sedis</taxon>
        <taxon>Mucoromycota</taxon>
        <taxon>Mortierellomycotina</taxon>
        <taxon>Mortierellomycetes</taxon>
        <taxon>Mortierellales</taxon>
        <taxon>Mortierellaceae</taxon>
        <taxon>Dissophora</taxon>
    </lineage>
</organism>
<dbReference type="Pfam" id="PF00249">
    <property type="entry name" value="Myb_DNA-binding"/>
    <property type="match status" value="2"/>
</dbReference>
<evidence type="ECO:0000259" key="2">
    <source>
        <dbReference type="PROSITE" id="PS50090"/>
    </source>
</evidence>
<dbReference type="Proteomes" id="UP000738325">
    <property type="component" value="Unassembled WGS sequence"/>
</dbReference>
<dbReference type="CDD" id="cd00167">
    <property type="entry name" value="SANT"/>
    <property type="match status" value="3"/>
</dbReference>
<dbReference type="PANTHER" id="PTHR45614">
    <property type="entry name" value="MYB PROTEIN-RELATED"/>
    <property type="match status" value="1"/>
</dbReference>
<reference evidence="3" key="1">
    <citation type="journal article" date="2020" name="Fungal Divers.">
        <title>Resolving the Mortierellaceae phylogeny through synthesis of multi-gene phylogenetics and phylogenomics.</title>
        <authorList>
            <person name="Vandepol N."/>
            <person name="Liber J."/>
            <person name="Desiro A."/>
            <person name="Na H."/>
            <person name="Kennedy M."/>
            <person name="Barry K."/>
            <person name="Grigoriev I.V."/>
            <person name="Miller A.N."/>
            <person name="O'Donnell K."/>
            <person name="Stajich J.E."/>
            <person name="Bonito G."/>
        </authorList>
    </citation>
    <scope>NUCLEOTIDE SEQUENCE</scope>
    <source>
        <strain evidence="3">REB-010B</strain>
    </source>
</reference>
<dbReference type="GO" id="GO:0000978">
    <property type="term" value="F:RNA polymerase II cis-regulatory region sequence-specific DNA binding"/>
    <property type="evidence" value="ECO:0007669"/>
    <property type="project" value="TreeGrafter"/>
</dbReference>
<dbReference type="EMBL" id="JAAAIP010000003">
    <property type="protein sequence ID" value="KAG0330391.1"/>
    <property type="molecule type" value="Genomic_DNA"/>
</dbReference>
<keyword evidence="4" id="KW-1185">Reference proteome</keyword>
<comment type="caution">
    <text evidence="3">The sequence shown here is derived from an EMBL/GenBank/DDBJ whole genome shotgun (WGS) entry which is preliminary data.</text>
</comment>
<sequence>MLHQEHKIGWRTIGQLLDLPHTTCYTRFVVTIKSALDNGWTPPPIQDVQRLNELLEKARWLAKEKLVAAKIARSTATATAATKATVTTKTSKRAVWDAAADQLIKDMVQEAHSWPAIGAALQRPYASCYSRYYSALDPVLQEPWSADTVACVEAWVRQGVCWRKIAKDLGIRPVTCKAKWVALRRSEVAVPSSTSAAALSDGGDRSDSSENMDLATVSHQWTESGTETTTTTTQPAVSKNSSTKWIAFSKEESTAIFNLVSKHGSENWTLILSDFQARFLLQCSTTKSRSQRRMRQRLLDITAQDLSHQYSRIVRTKYHWTFDEETMLIQQVLRHGAETDQWGLIASQLTGIHTPEECRTRWKQLDIPVAQNLSKWSRIEESTFWILWQEFGSDFDRISKLSGGERSPEECQRYFKAKTVGFPDPDKDKSTFRNRVEKLQATLPVARQKYMFTKERSLRLQKAMQLFKRHTTNARTSSPVPSSSWGSWSWVANIVQRGLSATACMDHWYYLRRDMDPIYGPVEKGQTFVTPTTPNSWSHEELKLLDQGVRELGHVWSEIQDRFLPWRSTRSIRQRWLLISNKSVRVTEDEYYTIISAGEKTEQIDYDVLASKLPGWNRSPCRRVFETSYKHILATTVWLPEDDQLLVEKVLETKGRDWNVIAKHFKGAQTARAPLYEEISKRTDLIRVGNVDTPMRTHKTAWQCRLRWCQLVDPLMPKEWIWSFGGASRILRLSKQLLNDTSTST</sequence>
<accession>A0A9P6RZ83</accession>
<feature type="domain" description="Myb-like" evidence="2">
    <location>
        <begin position="312"/>
        <end position="366"/>
    </location>
</feature>
<dbReference type="InterPro" id="IPR050560">
    <property type="entry name" value="MYB_TF"/>
</dbReference>
<dbReference type="Gene3D" id="1.10.10.60">
    <property type="entry name" value="Homeodomain-like"/>
    <property type="match status" value="4"/>
</dbReference>
<dbReference type="InterPro" id="IPR009057">
    <property type="entry name" value="Homeodomain-like_sf"/>
</dbReference>
<protein>
    <submittedName>
        <fullName evidence="3">Myblike DNAbinding domain-containing protein</fullName>
    </submittedName>
</protein>
<feature type="domain" description="Myb-like" evidence="2">
    <location>
        <begin position="638"/>
        <end position="712"/>
    </location>
</feature>
<dbReference type="AlphaFoldDB" id="A0A9P6RZ83"/>
<dbReference type="GO" id="GO:0000981">
    <property type="term" value="F:DNA-binding transcription factor activity, RNA polymerase II-specific"/>
    <property type="evidence" value="ECO:0007669"/>
    <property type="project" value="TreeGrafter"/>
</dbReference>
<feature type="compositionally biased region" description="Low complexity" evidence="1">
    <location>
        <begin position="222"/>
        <end position="233"/>
    </location>
</feature>
<dbReference type="SUPFAM" id="SSF46689">
    <property type="entry name" value="Homeodomain-like"/>
    <property type="match status" value="3"/>
</dbReference>
<evidence type="ECO:0000256" key="1">
    <source>
        <dbReference type="SAM" id="MobiDB-lite"/>
    </source>
</evidence>
<feature type="region of interest" description="Disordered" evidence="1">
    <location>
        <begin position="217"/>
        <end position="237"/>
    </location>
</feature>
<dbReference type="SMART" id="SM00717">
    <property type="entry name" value="SANT"/>
    <property type="match status" value="6"/>
</dbReference>
<evidence type="ECO:0000313" key="4">
    <source>
        <dbReference type="Proteomes" id="UP000738325"/>
    </source>
</evidence>
<name>A0A9P6RZ83_9FUNG</name>
<dbReference type="OrthoDB" id="2193595at2759"/>
<proteinExistence type="predicted"/>
<dbReference type="GO" id="GO:0005634">
    <property type="term" value="C:nucleus"/>
    <property type="evidence" value="ECO:0007669"/>
    <property type="project" value="TreeGrafter"/>
</dbReference>
<dbReference type="Pfam" id="PF13921">
    <property type="entry name" value="Myb_DNA-bind_6"/>
    <property type="match status" value="1"/>
</dbReference>
<feature type="domain" description="Myb-like" evidence="2">
    <location>
        <begin position="535"/>
        <end position="576"/>
    </location>
</feature>
<gene>
    <name evidence="3" type="primary">SNAPC4_1</name>
    <name evidence="3" type="ORF">BGZ99_004761</name>
</gene>